<dbReference type="RefSeq" id="WP_020875723.1">
    <property type="nucleotide sequence ID" value="NZ_ATHJ01000057.1"/>
</dbReference>
<dbReference type="OrthoDB" id="5421084at2"/>
<feature type="compositionally biased region" description="Polar residues" evidence="1">
    <location>
        <begin position="48"/>
        <end position="58"/>
    </location>
</feature>
<evidence type="ECO:0000313" key="3">
    <source>
        <dbReference type="Proteomes" id="UP000014977"/>
    </source>
</evidence>
<evidence type="ECO:0008006" key="4">
    <source>
        <dbReference type="Google" id="ProtNLM"/>
    </source>
</evidence>
<evidence type="ECO:0000313" key="2">
    <source>
        <dbReference type="EMBL" id="EPR43350.1"/>
    </source>
</evidence>
<dbReference type="EMBL" id="ATHJ01000057">
    <property type="protein sequence ID" value="EPR43350.1"/>
    <property type="molecule type" value="Genomic_DNA"/>
</dbReference>
<protein>
    <recommendedName>
        <fullName evidence="4">Replication protein A C-terminal domain-containing protein</fullName>
    </recommendedName>
</protein>
<dbReference type="Proteomes" id="UP000014977">
    <property type="component" value="Unassembled WGS sequence"/>
</dbReference>
<sequence>MKEFEEFTKAVSLSMKALAKVIEAAADQLEEHVRRQYTSDKENEKSTAGRQKTAAQSEPTKDEAEASKTAEAPSEAVVPGGDLQKEARRQPRKSKPSKPGQPKTRQQSATQTVYLHMQAVGDVVSLDDLQKDTGFQREKLYNIVYRLKKSGKIKAVGEGLYTAV</sequence>
<dbReference type="PATRIC" id="fig|1121405.3.peg.692"/>
<dbReference type="AlphaFoldDB" id="S7U2Z7"/>
<evidence type="ECO:0000256" key="1">
    <source>
        <dbReference type="SAM" id="MobiDB-lite"/>
    </source>
</evidence>
<comment type="caution">
    <text evidence="2">The sequence shown here is derived from an EMBL/GenBank/DDBJ whole genome shotgun (WGS) entry which is preliminary data.</text>
</comment>
<feature type="compositionally biased region" description="Basic and acidic residues" evidence="1">
    <location>
        <begin position="33"/>
        <end position="47"/>
    </location>
</feature>
<proteinExistence type="predicted"/>
<keyword evidence="3" id="KW-1185">Reference proteome</keyword>
<name>S7U2Z7_DESML</name>
<accession>S7U2Z7</accession>
<feature type="region of interest" description="Disordered" evidence="1">
    <location>
        <begin position="33"/>
        <end position="110"/>
    </location>
</feature>
<reference evidence="2 3" key="1">
    <citation type="journal article" date="2013" name="Genome Announc.">
        <title>Draft genome sequences for three mercury-methylating, sulfate-reducing bacteria.</title>
        <authorList>
            <person name="Brown S.D."/>
            <person name="Hurt R.A.Jr."/>
            <person name="Gilmour C.C."/>
            <person name="Elias D.A."/>
        </authorList>
    </citation>
    <scope>NUCLEOTIDE SEQUENCE [LARGE SCALE GENOMIC DNA]</scope>
    <source>
        <strain evidence="2 3">DSM 2059</strain>
    </source>
</reference>
<gene>
    <name evidence="2" type="ORF">dsmv_1376</name>
</gene>
<organism evidence="2 3">
    <name type="scientific">Desulfococcus multivorans DSM 2059</name>
    <dbReference type="NCBI Taxonomy" id="1121405"/>
    <lineage>
        <taxon>Bacteria</taxon>
        <taxon>Pseudomonadati</taxon>
        <taxon>Thermodesulfobacteriota</taxon>
        <taxon>Desulfobacteria</taxon>
        <taxon>Desulfobacterales</taxon>
        <taxon>Desulfococcaceae</taxon>
        <taxon>Desulfococcus</taxon>
    </lineage>
</organism>
<feature type="compositionally biased region" description="Basic and acidic residues" evidence="1">
    <location>
        <begin position="59"/>
        <end position="68"/>
    </location>
</feature>